<feature type="transmembrane region" description="Helical" evidence="1">
    <location>
        <begin position="43"/>
        <end position="62"/>
    </location>
</feature>
<organism evidence="2 3">
    <name type="scientific">Marinicrinis lubricantis</name>
    <dbReference type="NCBI Taxonomy" id="2086470"/>
    <lineage>
        <taxon>Bacteria</taxon>
        <taxon>Bacillati</taxon>
        <taxon>Bacillota</taxon>
        <taxon>Bacilli</taxon>
        <taxon>Bacillales</taxon>
        <taxon>Paenibacillaceae</taxon>
    </lineage>
</organism>
<dbReference type="Proteomes" id="UP001596250">
    <property type="component" value="Unassembled WGS sequence"/>
</dbReference>
<keyword evidence="1" id="KW-0472">Membrane</keyword>
<proteinExistence type="predicted"/>
<evidence type="ECO:0000313" key="3">
    <source>
        <dbReference type="Proteomes" id="UP001596250"/>
    </source>
</evidence>
<reference evidence="3" key="1">
    <citation type="journal article" date="2019" name="Int. J. Syst. Evol. Microbiol.">
        <title>The Global Catalogue of Microorganisms (GCM) 10K type strain sequencing project: providing services to taxonomists for standard genome sequencing and annotation.</title>
        <authorList>
            <consortium name="The Broad Institute Genomics Platform"/>
            <consortium name="The Broad Institute Genome Sequencing Center for Infectious Disease"/>
            <person name="Wu L."/>
            <person name="Ma J."/>
        </authorList>
    </citation>
    <scope>NUCLEOTIDE SEQUENCE [LARGE SCALE GENOMIC DNA]</scope>
    <source>
        <strain evidence="3">CCM 8749</strain>
    </source>
</reference>
<evidence type="ECO:0000256" key="1">
    <source>
        <dbReference type="SAM" id="Phobius"/>
    </source>
</evidence>
<keyword evidence="1" id="KW-0812">Transmembrane</keyword>
<gene>
    <name evidence="2" type="ORF">ACFPXP_10100</name>
</gene>
<sequence length="98" mass="11493">MDSYAVSSIIVYLFSARLCYSFFSSAEETQGQIITTHTGSARVMNFLWWFLPPVSQTFQVLMQMQSFSAAQIAFALIYPLLYFILLHQVWLYLRMKRM</sequence>
<protein>
    <submittedName>
        <fullName evidence="2">Uncharacterized protein</fullName>
    </submittedName>
</protein>
<comment type="caution">
    <text evidence="2">The sequence shown here is derived from an EMBL/GenBank/DDBJ whole genome shotgun (WGS) entry which is preliminary data.</text>
</comment>
<keyword evidence="1" id="KW-1133">Transmembrane helix</keyword>
<keyword evidence="3" id="KW-1185">Reference proteome</keyword>
<feature type="transmembrane region" description="Helical" evidence="1">
    <location>
        <begin position="6"/>
        <end position="23"/>
    </location>
</feature>
<dbReference type="RefSeq" id="WP_379894079.1">
    <property type="nucleotide sequence ID" value="NZ_CBCSCT010000075.1"/>
</dbReference>
<name>A0ABW1INX5_9BACL</name>
<dbReference type="EMBL" id="JBHSQV010000132">
    <property type="protein sequence ID" value="MFC5986768.1"/>
    <property type="molecule type" value="Genomic_DNA"/>
</dbReference>
<accession>A0ABW1INX5</accession>
<evidence type="ECO:0000313" key="2">
    <source>
        <dbReference type="EMBL" id="MFC5986768.1"/>
    </source>
</evidence>
<feature type="transmembrane region" description="Helical" evidence="1">
    <location>
        <begin position="68"/>
        <end position="93"/>
    </location>
</feature>